<dbReference type="AlphaFoldDB" id="R0GUI3"/>
<dbReference type="InterPro" id="IPR054502">
    <property type="entry name" value="bHLH-TF_ACT-like_plant"/>
</dbReference>
<dbReference type="GO" id="GO:0043565">
    <property type="term" value="F:sequence-specific DNA binding"/>
    <property type="evidence" value="ECO:0007669"/>
    <property type="project" value="TreeGrafter"/>
</dbReference>
<comment type="subcellular location">
    <subcellularLocation>
        <location evidence="1">Nucleus</location>
    </subcellularLocation>
</comment>
<evidence type="ECO:0000313" key="5">
    <source>
        <dbReference type="EMBL" id="EOA14853.1"/>
    </source>
</evidence>
<evidence type="ECO:0000313" key="6">
    <source>
        <dbReference type="Proteomes" id="UP000029121"/>
    </source>
</evidence>
<keyword evidence="2" id="KW-0238">DNA-binding</keyword>
<dbReference type="GO" id="GO:0003700">
    <property type="term" value="F:DNA-binding transcription factor activity"/>
    <property type="evidence" value="ECO:0007669"/>
    <property type="project" value="TreeGrafter"/>
</dbReference>
<feature type="domain" description="Plant bHLH transcription factor ACT-like" evidence="4">
    <location>
        <begin position="90"/>
        <end position="162"/>
    </location>
</feature>
<keyword evidence="6" id="KW-1185">Reference proteome</keyword>
<dbReference type="Pfam" id="PF22754">
    <property type="entry name" value="bHLH-TF_ACT-like_plant"/>
    <property type="match status" value="1"/>
</dbReference>
<dbReference type="InterPro" id="IPR051358">
    <property type="entry name" value="TF_AMS/ICE1/BHLH6-like"/>
</dbReference>
<dbReference type="eggNOG" id="ENOG502QWG4">
    <property type="taxonomic scope" value="Eukaryota"/>
</dbReference>
<organism evidence="5 6">
    <name type="scientific">Capsella rubella</name>
    <dbReference type="NCBI Taxonomy" id="81985"/>
    <lineage>
        <taxon>Eukaryota</taxon>
        <taxon>Viridiplantae</taxon>
        <taxon>Streptophyta</taxon>
        <taxon>Embryophyta</taxon>
        <taxon>Tracheophyta</taxon>
        <taxon>Spermatophyta</taxon>
        <taxon>Magnoliopsida</taxon>
        <taxon>eudicotyledons</taxon>
        <taxon>Gunneridae</taxon>
        <taxon>Pentapetalae</taxon>
        <taxon>rosids</taxon>
        <taxon>malvids</taxon>
        <taxon>Brassicales</taxon>
        <taxon>Brassicaceae</taxon>
        <taxon>Camelineae</taxon>
        <taxon>Capsella</taxon>
    </lineage>
</organism>
<evidence type="ECO:0000256" key="2">
    <source>
        <dbReference type="ARBA" id="ARBA00023125"/>
    </source>
</evidence>
<gene>
    <name evidence="5" type="ORF">CARUB_v10028169mg</name>
</gene>
<proteinExistence type="predicted"/>
<dbReference type="Proteomes" id="UP000029121">
    <property type="component" value="Unassembled WGS sequence"/>
</dbReference>
<dbReference type="PANTHER" id="PTHR31945:SF26">
    <property type="entry name" value="TRANSCRIPTION FACTOR BHLH35"/>
    <property type="match status" value="1"/>
</dbReference>
<accession>R0GUI3</accession>
<reference evidence="6" key="1">
    <citation type="journal article" date="2013" name="Nat. Genet.">
        <title>The Capsella rubella genome and the genomic consequences of rapid mating system evolution.</title>
        <authorList>
            <person name="Slotte T."/>
            <person name="Hazzouri K.M."/>
            <person name="Agren J.A."/>
            <person name="Koenig D."/>
            <person name="Maumus F."/>
            <person name="Guo Y.L."/>
            <person name="Steige K."/>
            <person name="Platts A.E."/>
            <person name="Escobar J.S."/>
            <person name="Newman L.K."/>
            <person name="Wang W."/>
            <person name="Mandakova T."/>
            <person name="Vello E."/>
            <person name="Smith L.M."/>
            <person name="Henz S.R."/>
            <person name="Steffen J."/>
            <person name="Takuno S."/>
            <person name="Brandvain Y."/>
            <person name="Coop G."/>
            <person name="Andolfatto P."/>
            <person name="Hu T.T."/>
            <person name="Blanchette M."/>
            <person name="Clark R.M."/>
            <person name="Quesneville H."/>
            <person name="Nordborg M."/>
            <person name="Gaut B.S."/>
            <person name="Lysak M.A."/>
            <person name="Jenkins J."/>
            <person name="Grimwood J."/>
            <person name="Chapman J."/>
            <person name="Prochnik S."/>
            <person name="Shu S."/>
            <person name="Rokhsar D."/>
            <person name="Schmutz J."/>
            <person name="Weigel D."/>
            <person name="Wright S.I."/>
        </authorList>
    </citation>
    <scope>NUCLEOTIDE SEQUENCE [LARGE SCALE GENOMIC DNA]</scope>
    <source>
        <strain evidence="6">cv. Monte Gargano</strain>
    </source>
</reference>
<protein>
    <recommendedName>
        <fullName evidence="4">Plant bHLH transcription factor ACT-like domain-containing protein</fullName>
    </recommendedName>
</protein>
<name>R0GUI3_9BRAS</name>
<evidence type="ECO:0000256" key="1">
    <source>
        <dbReference type="ARBA" id="ARBA00004123"/>
    </source>
</evidence>
<keyword evidence="3" id="KW-0539">Nucleus</keyword>
<dbReference type="PANTHER" id="PTHR31945">
    <property type="entry name" value="TRANSCRIPTION FACTOR SCREAM2-RELATED"/>
    <property type="match status" value="1"/>
</dbReference>
<sequence length="181" mass="20809">MENTIDQEFSNYWEPNSFLQNEEFEYDSYIQGLQYEEGKLEAQIRELESTPNSSLSFSKDFDRDLLVPVTSKKMKQLDSGSSSSLIEVLELKVTFMGERTMVVSITCNKRTDTMVKLCEVFESLNLKILTSNLTSFSEMIFHTVFIEADEEEQEVLRLKIETGIGAYNETQSPTLSIDSLY</sequence>
<dbReference type="STRING" id="81985.R0GUI3"/>
<dbReference type="GO" id="GO:0005634">
    <property type="term" value="C:nucleus"/>
    <property type="evidence" value="ECO:0007669"/>
    <property type="project" value="UniProtKB-SubCell"/>
</dbReference>
<evidence type="ECO:0000256" key="3">
    <source>
        <dbReference type="ARBA" id="ARBA00023242"/>
    </source>
</evidence>
<dbReference type="EMBL" id="KB870812">
    <property type="protein sequence ID" value="EOA14853.1"/>
    <property type="molecule type" value="Genomic_DNA"/>
</dbReference>
<evidence type="ECO:0000259" key="4">
    <source>
        <dbReference type="Pfam" id="PF22754"/>
    </source>
</evidence>